<dbReference type="RefSeq" id="WP_174942926.1">
    <property type="nucleotide sequence ID" value="NZ_CABVQS010000001.1"/>
</dbReference>
<dbReference type="InterPro" id="IPR000873">
    <property type="entry name" value="AMP-dep_synth/lig_dom"/>
</dbReference>
<dbReference type="InterPro" id="IPR042099">
    <property type="entry name" value="ANL_N_sf"/>
</dbReference>
<dbReference type="Gene3D" id="3.40.50.12780">
    <property type="entry name" value="N-terminal domain of ligase-like"/>
    <property type="match status" value="1"/>
</dbReference>
<dbReference type="SUPFAM" id="SSF53383">
    <property type="entry name" value="PLP-dependent transferases"/>
    <property type="match status" value="1"/>
</dbReference>
<protein>
    <submittedName>
        <fullName evidence="2">Serine-pyruvate aminotransferase</fullName>
    </submittedName>
</protein>
<reference evidence="2 3" key="1">
    <citation type="submission" date="2019-09" db="EMBL/GenBank/DDBJ databases">
        <authorList>
            <person name="Depoorter E."/>
        </authorList>
    </citation>
    <scope>NUCLEOTIDE SEQUENCE [LARGE SCALE GENOMIC DNA]</scope>
    <source>
        <strain evidence="2">R-71033</strain>
    </source>
</reference>
<dbReference type="Proteomes" id="UP000494109">
    <property type="component" value="Unassembled WGS sequence"/>
</dbReference>
<dbReference type="AlphaFoldDB" id="A0A6P2UWT7"/>
<accession>A0A6P2UWT7</accession>
<organism evidence="2 3">
    <name type="scientific">Burkholderia contaminans</name>
    <dbReference type="NCBI Taxonomy" id="488447"/>
    <lineage>
        <taxon>Bacteria</taxon>
        <taxon>Pseudomonadati</taxon>
        <taxon>Pseudomonadota</taxon>
        <taxon>Betaproteobacteria</taxon>
        <taxon>Burkholderiales</taxon>
        <taxon>Burkholderiaceae</taxon>
        <taxon>Burkholderia</taxon>
        <taxon>Burkholderia cepacia complex</taxon>
    </lineage>
</organism>
<sequence length="689" mass="76691">MHDITDRIITLSSLFDALRKQTDWRRQLTPRQVGEITALFDPVALKQAVWRGLGNLHALPWIYHADRNDVTELRPRGVVTITGHSLQAQWRGVLLAWLTGNRVAVESEFVSFWEAVAEVAAQQRTFLPFAFSLNPEPDDGSLRVEVPPLHLPDDDNAEDPGAIRYRIGPGTAVPYPLELDLSHSWSAVLVEKTYLAGTSLTDARRQASTASRSLRLDSRVRFLFHEIRQLPYYRGLTLPDTISTFADFPVLDKATLEAHSPPYGNGMGSGALPTGEVLVSGSSGGKKRYIPYSRHDWQSMLQEAVQMLYDSGLTPGDKVVNTLYGGHLYGGMLTSSQELALMPVESYTVGQNVTPEELVHLRQAFGINVVIGIPSLLETLLDGAKRIDPAFRIEKVIYGGAAWQESRKRWLKTEFGVSVVRSILAANDGAQIGYQPEDLGGTVHLLVDDYNYVEIVDDDGKPVPDGQQGHILITNWQKFEYPLVRYRIGDLGRIVAHPQGRALEYLGRGDGLIILNGRQALYHQEIVDALAHAFWHEHRYHYTAPVNGLFALHEALRLLNEETLPARIERHRSCSTAVQEALLELNLTLAAPPPTRLHSVIGFHLPSGIQPDAFVARLRDQHRIEISTSFGLPLLRIGQMGEQCRSQAVLRLVAALGHCLRQAGRELDIDGIVDETEARLASRELMPND</sequence>
<dbReference type="PANTHER" id="PTHR43845:SF1">
    <property type="entry name" value="BLR5969 PROTEIN"/>
    <property type="match status" value="1"/>
</dbReference>
<evidence type="ECO:0000313" key="2">
    <source>
        <dbReference type="EMBL" id="VWC79751.1"/>
    </source>
</evidence>
<proteinExistence type="predicted"/>
<dbReference type="EMBL" id="CABVQS010000001">
    <property type="protein sequence ID" value="VWC79751.1"/>
    <property type="molecule type" value="Genomic_DNA"/>
</dbReference>
<evidence type="ECO:0000313" key="3">
    <source>
        <dbReference type="Proteomes" id="UP000494109"/>
    </source>
</evidence>
<feature type="domain" description="AMP-dependent synthetase/ligase" evidence="1">
    <location>
        <begin position="313"/>
        <end position="474"/>
    </location>
</feature>
<dbReference type="InterPro" id="IPR015424">
    <property type="entry name" value="PyrdxlP-dep_Trfase"/>
</dbReference>
<dbReference type="Gene3D" id="3.40.640.10">
    <property type="entry name" value="Type I PLP-dependent aspartate aminotransferase-like (Major domain)"/>
    <property type="match status" value="1"/>
</dbReference>
<name>A0A6P2UWT7_9BURK</name>
<keyword evidence="2" id="KW-0670">Pyruvate</keyword>
<evidence type="ECO:0000259" key="1">
    <source>
        <dbReference type="Pfam" id="PF00501"/>
    </source>
</evidence>
<dbReference type="SUPFAM" id="SSF56801">
    <property type="entry name" value="Acetyl-CoA synthetase-like"/>
    <property type="match status" value="1"/>
</dbReference>
<dbReference type="PANTHER" id="PTHR43845">
    <property type="entry name" value="BLR5969 PROTEIN"/>
    <property type="match status" value="1"/>
</dbReference>
<dbReference type="InterPro" id="IPR015422">
    <property type="entry name" value="PyrdxlP-dep_Trfase_small"/>
</dbReference>
<dbReference type="Gene3D" id="3.90.1150.10">
    <property type="entry name" value="Aspartate Aminotransferase, domain 1"/>
    <property type="match status" value="1"/>
</dbReference>
<dbReference type="InterPro" id="IPR015421">
    <property type="entry name" value="PyrdxlP-dep_Trfase_major"/>
</dbReference>
<keyword evidence="2" id="KW-0808">Transferase</keyword>
<dbReference type="Pfam" id="PF00501">
    <property type="entry name" value="AMP-binding"/>
    <property type="match status" value="1"/>
</dbReference>
<dbReference type="GO" id="GO:0008483">
    <property type="term" value="F:transaminase activity"/>
    <property type="evidence" value="ECO:0007669"/>
    <property type="project" value="UniProtKB-KW"/>
</dbReference>
<keyword evidence="2" id="KW-0032">Aminotransferase</keyword>
<gene>
    <name evidence="2" type="ORF">BCO71033_00394</name>
</gene>